<dbReference type="PROSITE" id="PS51462">
    <property type="entry name" value="NUDIX"/>
    <property type="match status" value="1"/>
</dbReference>
<comment type="cofactor">
    <cofactor evidence="1">
        <name>Mg(2+)</name>
        <dbReference type="ChEBI" id="CHEBI:18420"/>
    </cofactor>
</comment>
<dbReference type="InterPro" id="IPR020084">
    <property type="entry name" value="NUDIX_hydrolase_CS"/>
</dbReference>
<keyword evidence="3 4" id="KW-0378">Hydrolase</keyword>
<evidence type="ECO:0000313" key="7">
    <source>
        <dbReference type="Proteomes" id="UP001240236"/>
    </source>
</evidence>
<comment type="similarity">
    <text evidence="2 4">Belongs to the Nudix hydrolase family.</text>
</comment>
<reference evidence="6 7" key="1">
    <citation type="submission" date="2023-07" db="EMBL/GenBank/DDBJ databases">
        <title>Sequencing the genomes of 1000 actinobacteria strains.</title>
        <authorList>
            <person name="Klenk H.-P."/>
        </authorList>
    </citation>
    <scope>NUCLEOTIDE SEQUENCE [LARGE SCALE GENOMIC DNA]</scope>
    <source>
        <strain evidence="6 7">DSM 44709</strain>
    </source>
</reference>
<gene>
    <name evidence="6" type="ORF">J2S42_004317</name>
</gene>
<dbReference type="Pfam" id="PF00293">
    <property type="entry name" value="NUDIX"/>
    <property type="match status" value="1"/>
</dbReference>
<evidence type="ECO:0000256" key="3">
    <source>
        <dbReference type="ARBA" id="ARBA00022801"/>
    </source>
</evidence>
<dbReference type="PRINTS" id="PR00502">
    <property type="entry name" value="NUDIXFAMILY"/>
</dbReference>
<dbReference type="GO" id="GO:0016787">
    <property type="term" value="F:hydrolase activity"/>
    <property type="evidence" value="ECO:0007669"/>
    <property type="project" value="UniProtKB-KW"/>
</dbReference>
<sequence length="155" mass="17466">MTSPSGRTPADPLLCAGALIVDDDGRIFVQRRSADRRLFPDTWDIVGGHVEAGESVEEALHREVREETGWILSHVLGTVGEHTWKGDDGLYRLETDYLCRVDGDLTRPRLEAGKHTDFAWVTETELDLLDENRPDDDTIRRIVADGFAMLRVFGF</sequence>
<feature type="domain" description="Nudix hydrolase" evidence="5">
    <location>
        <begin position="11"/>
        <end position="143"/>
    </location>
</feature>
<dbReference type="RefSeq" id="WP_307241824.1">
    <property type="nucleotide sequence ID" value="NZ_JAUSUZ010000001.1"/>
</dbReference>
<evidence type="ECO:0000256" key="4">
    <source>
        <dbReference type="RuleBase" id="RU003476"/>
    </source>
</evidence>
<dbReference type="AlphaFoldDB" id="A0AAE3W0E4"/>
<dbReference type="InterPro" id="IPR020476">
    <property type="entry name" value="Nudix_hydrolase"/>
</dbReference>
<evidence type="ECO:0000256" key="2">
    <source>
        <dbReference type="ARBA" id="ARBA00005582"/>
    </source>
</evidence>
<dbReference type="CDD" id="cd02883">
    <property type="entry name" value="NUDIX_Hydrolase"/>
    <property type="match status" value="1"/>
</dbReference>
<evidence type="ECO:0000256" key="1">
    <source>
        <dbReference type="ARBA" id="ARBA00001946"/>
    </source>
</evidence>
<evidence type="ECO:0000313" key="6">
    <source>
        <dbReference type="EMBL" id="MDQ0367648.1"/>
    </source>
</evidence>
<dbReference type="SUPFAM" id="SSF55811">
    <property type="entry name" value="Nudix"/>
    <property type="match status" value="1"/>
</dbReference>
<name>A0AAE3W0E4_9ACTN</name>
<dbReference type="PANTHER" id="PTHR43046:SF14">
    <property type="entry name" value="MUTT_NUDIX FAMILY PROTEIN"/>
    <property type="match status" value="1"/>
</dbReference>
<organism evidence="6 7">
    <name type="scientific">Catenuloplanes indicus</name>
    <dbReference type="NCBI Taxonomy" id="137267"/>
    <lineage>
        <taxon>Bacteria</taxon>
        <taxon>Bacillati</taxon>
        <taxon>Actinomycetota</taxon>
        <taxon>Actinomycetes</taxon>
        <taxon>Micromonosporales</taxon>
        <taxon>Micromonosporaceae</taxon>
        <taxon>Catenuloplanes</taxon>
    </lineage>
</organism>
<dbReference type="EMBL" id="JAUSUZ010000001">
    <property type="protein sequence ID" value="MDQ0367648.1"/>
    <property type="molecule type" value="Genomic_DNA"/>
</dbReference>
<evidence type="ECO:0000259" key="5">
    <source>
        <dbReference type="PROSITE" id="PS51462"/>
    </source>
</evidence>
<dbReference type="Gene3D" id="3.90.79.10">
    <property type="entry name" value="Nucleoside Triphosphate Pyrophosphohydrolase"/>
    <property type="match status" value="1"/>
</dbReference>
<dbReference type="InterPro" id="IPR015797">
    <property type="entry name" value="NUDIX_hydrolase-like_dom_sf"/>
</dbReference>
<dbReference type="PROSITE" id="PS00893">
    <property type="entry name" value="NUDIX_BOX"/>
    <property type="match status" value="1"/>
</dbReference>
<dbReference type="Proteomes" id="UP001240236">
    <property type="component" value="Unassembled WGS sequence"/>
</dbReference>
<dbReference type="PANTHER" id="PTHR43046">
    <property type="entry name" value="GDP-MANNOSE MANNOSYL HYDROLASE"/>
    <property type="match status" value="1"/>
</dbReference>
<keyword evidence="7" id="KW-1185">Reference proteome</keyword>
<dbReference type="InterPro" id="IPR000086">
    <property type="entry name" value="NUDIX_hydrolase_dom"/>
</dbReference>
<accession>A0AAE3W0E4</accession>
<proteinExistence type="inferred from homology"/>
<protein>
    <submittedName>
        <fullName evidence="6">8-oxo-dGTP pyrophosphatase MutT (NUDIX family)</fullName>
    </submittedName>
</protein>
<comment type="caution">
    <text evidence="6">The sequence shown here is derived from an EMBL/GenBank/DDBJ whole genome shotgun (WGS) entry which is preliminary data.</text>
</comment>